<reference evidence="2 3" key="1">
    <citation type="submission" date="2018-06" db="EMBL/GenBank/DDBJ databases">
        <title>Genomic Encyclopedia of Archaeal and Bacterial Type Strains, Phase II (KMG-II): from individual species to whole genera.</title>
        <authorList>
            <person name="Goeker M."/>
        </authorList>
    </citation>
    <scope>NUCLEOTIDE SEQUENCE [LARGE SCALE GENOMIC DNA]</scope>
    <source>
        <strain evidence="2 3">DSM 6779</strain>
    </source>
</reference>
<evidence type="ECO:0008006" key="4">
    <source>
        <dbReference type="Google" id="ProtNLM"/>
    </source>
</evidence>
<feature type="chain" id="PRO_5016082610" description="Outer membrane protein assembly factor BamB" evidence="1">
    <location>
        <begin position="32"/>
        <end position="718"/>
    </location>
</feature>
<evidence type="ECO:0000313" key="2">
    <source>
        <dbReference type="EMBL" id="PZX18127.1"/>
    </source>
</evidence>
<dbReference type="Proteomes" id="UP000249239">
    <property type="component" value="Unassembled WGS sequence"/>
</dbReference>
<protein>
    <recommendedName>
        <fullName evidence="4">Outer membrane protein assembly factor BamB</fullName>
    </recommendedName>
</protein>
<evidence type="ECO:0000256" key="1">
    <source>
        <dbReference type="SAM" id="SignalP"/>
    </source>
</evidence>
<dbReference type="EMBL" id="QKZK01000007">
    <property type="protein sequence ID" value="PZX18127.1"/>
    <property type="molecule type" value="Genomic_DNA"/>
</dbReference>
<accession>A0A2W7NJ15</accession>
<gene>
    <name evidence="2" type="ORF">LX69_01164</name>
</gene>
<comment type="caution">
    <text evidence="2">The sequence shown here is derived from an EMBL/GenBank/DDBJ whole genome shotgun (WGS) entry which is preliminary data.</text>
</comment>
<dbReference type="AlphaFoldDB" id="A0A2W7NJ15"/>
<dbReference type="OrthoDB" id="977548at2"/>
<dbReference type="RefSeq" id="WP_146260649.1">
    <property type="nucleotide sequence ID" value="NZ_QKZK01000007.1"/>
</dbReference>
<organism evidence="2 3">
    <name type="scientific">Breznakibacter xylanolyticus</name>
    <dbReference type="NCBI Taxonomy" id="990"/>
    <lineage>
        <taxon>Bacteria</taxon>
        <taxon>Pseudomonadati</taxon>
        <taxon>Bacteroidota</taxon>
        <taxon>Bacteroidia</taxon>
        <taxon>Marinilabiliales</taxon>
        <taxon>Marinilabiliaceae</taxon>
        <taxon>Breznakibacter</taxon>
    </lineage>
</organism>
<name>A0A2W7NJ15_9BACT</name>
<sequence length="718" mass="81864">MNIRFLKMHTCSAIAIISLMIAHGWMGTTSAQITKYDETLQSMANASPKQRYYRFFQLQKQDNQFANTYIHLADACERIAVSLDPLRQYDRINHWMGNAKVYYQVFPIYLNDNEVRKTEEYYARFGITPSEKRLNNPDVLTYVNKHATFCNHFQDSLKMVFNTLEQSKEHYNRALAIFTNLCSRYENLNEALLQTTPALLQSLDEMDKEFNQSTTLFTAYQQLIAKFPIGNYKQQYTLRPIETFRLDGLTASDFLSNQFTLWNYTDWTTRFREVYQTDIEPLRDEIVALHRMFDANRRQIAPRDTIDESTRLSRADDLFFFRLGKYDQNSLVRELFRYENALQEMLLLAKSPLNQITDSTLAVYNRKMRYTYRLAMQTGKTRQRLNDLQQNITPERIRRFNDFFNSELNGEAGVKQYCIEQTAQLSQTFDQALLQLNRYLLSEETTRSLTPATGSKAGTLAMTIGGTNKAGSHETSQAAIHQGQVRYLSGQSNGGGKRTAFVARVGITGKVEWLKEYEMKNVADNRCPALTAFDEGCMALITGSNGTQRTNQLVRLSNAGKEIYRQNLPVTATPEFITYDDINKLSLMAFNDATETITLCQADSMGNTLWQTPLPVTGKVVSVIKPDSMYVAFINFSKQQLTTAASTSLGLLAVTIDPSGKVIKATPLTSSSPLVFERVFPISGSEISLLGYRGTPSQRIPAYLVMKPDGEVVFKNFD</sequence>
<evidence type="ECO:0000313" key="3">
    <source>
        <dbReference type="Proteomes" id="UP000249239"/>
    </source>
</evidence>
<feature type="signal peptide" evidence="1">
    <location>
        <begin position="1"/>
        <end position="31"/>
    </location>
</feature>
<keyword evidence="1" id="KW-0732">Signal</keyword>
<proteinExistence type="predicted"/>
<keyword evidence="3" id="KW-1185">Reference proteome</keyword>